<gene>
    <name evidence="4" type="primary">purN</name>
    <name evidence="6" type="ORF">A2907_02820</name>
</gene>
<comment type="function">
    <text evidence="4">Catalyzes the transfer of a formyl group from 10-formyltetrahydrofolate to 5-phospho-ribosyl-glycinamide (GAR), producing 5-phospho-ribosyl-N-formylglycinamide (FGAR) and tetrahydrofolate.</text>
</comment>
<dbReference type="GO" id="GO:0005737">
    <property type="term" value="C:cytoplasm"/>
    <property type="evidence" value="ECO:0007669"/>
    <property type="project" value="TreeGrafter"/>
</dbReference>
<dbReference type="PANTHER" id="PTHR43369:SF2">
    <property type="entry name" value="PHOSPHORIBOSYLGLYCINAMIDE FORMYLTRANSFERASE"/>
    <property type="match status" value="1"/>
</dbReference>
<dbReference type="Pfam" id="PF00551">
    <property type="entry name" value="Formyl_trans_N"/>
    <property type="match status" value="1"/>
</dbReference>
<evidence type="ECO:0000313" key="6">
    <source>
        <dbReference type="EMBL" id="OGD38477.1"/>
    </source>
</evidence>
<evidence type="ECO:0000256" key="1">
    <source>
        <dbReference type="ARBA" id="ARBA00005054"/>
    </source>
</evidence>
<dbReference type="GO" id="GO:0006189">
    <property type="term" value="P:'de novo' IMP biosynthetic process"/>
    <property type="evidence" value="ECO:0007669"/>
    <property type="project" value="UniProtKB-UniRule"/>
</dbReference>
<dbReference type="EMBL" id="MEYQ01000043">
    <property type="protein sequence ID" value="OGD38477.1"/>
    <property type="molecule type" value="Genomic_DNA"/>
</dbReference>
<feature type="domain" description="Formyl transferase N-terminal" evidence="5">
    <location>
        <begin position="6"/>
        <end position="218"/>
    </location>
</feature>
<feature type="binding site" evidence="4">
    <location>
        <position position="81"/>
    </location>
    <ligand>
        <name>(6R)-10-formyltetrahydrofolate</name>
        <dbReference type="ChEBI" id="CHEBI:195366"/>
    </ligand>
</feature>
<dbReference type="InterPro" id="IPR036477">
    <property type="entry name" value="Formyl_transf_N_sf"/>
</dbReference>
<proteinExistence type="inferred from homology"/>
<accession>A0A1F5C6H5</accession>
<name>A0A1F5C6H5_9BACT</name>
<evidence type="ECO:0000256" key="2">
    <source>
        <dbReference type="ARBA" id="ARBA00022679"/>
    </source>
</evidence>
<feature type="binding site" evidence="4">
    <location>
        <position position="142"/>
    </location>
    <ligand>
        <name>(6R)-10-formyltetrahydrofolate</name>
        <dbReference type="ChEBI" id="CHEBI:195366"/>
    </ligand>
</feature>
<dbReference type="UniPathway" id="UPA00074">
    <property type="reaction ID" value="UER00126"/>
</dbReference>
<dbReference type="Proteomes" id="UP000177947">
    <property type="component" value="Unassembled WGS sequence"/>
</dbReference>
<sequence>MNRKKSIVVFISGNGSNLQAIIDKIKSGELDVDIKLVISNKSDAYGLERAKKAGIPTEVFSFKEFQNKTISSHRQIDTNNRAEINNKALSADGQTKDIIRQRYCAELALLVKKYNPDLVVLAGWMLILKNEFLNEFPMRVINLHPAIIPAFPGINAIQQAFDFGVKITGVTVHFVPDEGIDTGPIILQEPVKIDENETLETLEAKIHSVEHQILSKTIQLFAQERLQIIGRRVKIL</sequence>
<dbReference type="AlphaFoldDB" id="A0A1F5C6H5"/>
<feature type="active site" description="Proton donor" evidence="4">
    <location>
        <position position="144"/>
    </location>
</feature>
<comment type="pathway">
    <text evidence="1 4">Purine metabolism; IMP biosynthesis via de novo pathway; N(2)-formyl-N(1)-(5-phospho-D-ribosyl)glycinamide from N(1)-(5-phospho-D-ribosyl)glycinamide (10-formyl THF route): step 1/1.</text>
</comment>
<comment type="catalytic activity">
    <reaction evidence="4">
        <text>N(1)-(5-phospho-beta-D-ribosyl)glycinamide + (6R)-10-formyltetrahydrofolate = N(2)-formyl-N(1)-(5-phospho-beta-D-ribosyl)glycinamide + (6S)-5,6,7,8-tetrahydrofolate + H(+)</text>
        <dbReference type="Rhea" id="RHEA:15053"/>
        <dbReference type="ChEBI" id="CHEBI:15378"/>
        <dbReference type="ChEBI" id="CHEBI:57453"/>
        <dbReference type="ChEBI" id="CHEBI:143788"/>
        <dbReference type="ChEBI" id="CHEBI:147286"/>
        <dbReference type="ChEBI" id="CHEBI:195366"/>
        <dbReference type="EC" id="2.1.2.2"/>
    </reaction>
</comment>
<keyword evidence="2 4" id="KW-0808">Transferase</keyword>
<organism evidence="6 7">
    <name type="scientific">Candidatus Azambacteria bacterium RIFCSPLOWO2_01_FULL_37_9</name>
    <dbReference type="NCBI Taxonomy" id="1797297"/>
    <lineage>
        <taxon>Bacteria</taxon>
        <taxon>Candidatus Azamiibacteriota</taxon>
    </lineage>
</organism>
<dbReference type="GO" id="GO:0004644">
    <property type="term" value="F:phosphoribosylglycinamide formyltransferase activity"/>
    <property type="evidence" value="ECO:0007669"/>
    <property type="project" value="UniProtKB-UniRule"/>
</dbReference>
<dbReference type="PANTHER" id="PTHR43369">
    <property type="entry name" value="PHOSPHORIBOSYLGLYCINAMIDE FORMYLTRANSFERASE"/>
    <property type="match status" value="1"/>
</dbReference>
<dbReference type="EC" id="2.1.2.2" evidence="4"/>
<comment type="caution">
    <text evidence="4">Lacks conserved residue(s) required for the propagation of feature annotation.</text>
</comment>
<evidence type="ECO:0000259" key="5">
    <source>
        <dbReference type="Pfam" id="PF00551"/>
    </source>
</evidence>
<comment type="similarity">
    <text evidence="4">Belongs to the GART family.</text>
</comment>
<dbReference type="NCBIfam" id="TIGR00639">
    <property type="entry name" value="PurN"/>
    <property type="match status" value="1"/>
</dbReference>
<protein>
    <recommendedName>
        <fullName evidence="4">Phosphoribosylglycinamide formyltransferase</fullName>
        <ecNumber evidence="4">2.1.2.2</ecNumber>
    </recommendedName>
    <alternativeName>
        <fullName evidence="4">5'-phosphoribosylglycinamide transformylase</fullName>
    </alternativeName>
    <alternativeName>
        <fullName evidence="4">GAR transformylase</fullName>
        <shortName evidence="4">GART</shortName>
    </alternativeName>
</protein>
<evidence type="ECO:0000256" key="3">
    <source>
        <dbReference type="ARBA" id="ARBA00022755"/>
    </source>
</evidence>
<reference evidence="6 7" key="1">
    <citation type="journal article" date="2016" name="Nat. Commun.">
        <title>Thousands of microbial genomes shed light on interconnected biogeochemical processes in an aquifer system.</title>
        <authorList>
            <person name="Anantharaman K."/>
            <person name="Brown C.T."/>
            <person name="Hug L.A."/>
            <person name="Sharon I."/>
            <person name="Castelle C.J."/>
            <person name="Probst A.J."/>
            <person name="Thomas B.C."/>
            <person name="Singh A."/>
            <person name="Wilkins M.J."/>
            <person name="Karaoz U."/>
            <person name="Brodie E.L."/>
            <person name="Williams K.H."/>
            <person name="Hubbard S.S."/>
            <person name="Banfield J.F."/>
        </authorList>
    </citation>
    <scope>NUCLEOTIDE SEQUENCE [LARGE SCALE GENOMIC DNA]</scope>
</reference>
<dbReference type="CDD" id="cd08645">
    <property type="entry name" value="FMT_core_GART"/>
    <property type="match status" value="1"/>
</dbReference>
<dbReference type="HAMAP" id="MF_01930">
    <property type="entry name" value="PurN"/>
    <property type="match status" value="1"/>
</dbReference>
<dbReference type="InterPro" id="IPR002376">
    <property type="entry name" value="Formyl_transf_N"/>
</dbReference>
<dbReference type="Gene3D" id="3.40.50.170">
    <property type="entry name" value="Formyl transferase, N-terminal domain"/>
    <property type="match status" value="1"/>
</dbReference>
<feature type="binding site" evidence="4">
    <location>
        <begin position="15"/>
        <end position="17"/>
    </location>
    <ligand>
        <name>N(1)-(5-phospho-beta-D-ribosyl)glycinamide</name>
        <dbReference type="ChEBI" id="CHEBI:143788"/>
    </ligand>
</feature>
<evidence type="ECO:0000256" key="4">
    <source>
        <dbReference type="HAMAP-Rule" id="MF_01930"/>
    </source>
</evidence>
<dbReference type="SUPFAM" id="SSF53328">
    <property type="entry name" value="Formyltransferase"/>
    <property type="match status" value="1"/>
</dbReference>
<dbReference type="InterPro" id="IPR004607">
    <property type="entry name" value="GART"/>
</dbReference>
<comment type="caution">
    <text evidence="6">The sequence shown here is derived from an EMBL/GenBank/DDBJ whole genome shotgun (WGS) entry which is preliminary data.</text>
</comment>
<keyword evidence="3 4" id="KW-0658">Purine biosynthesis</keyword>
<feature type="site" description="Raises pKa of active site His" evidence="4">
    <location>
        <position position="181"/>
    </location>
</feature>
<evidence type="ECO:0000313" key="7">
    <source>
        <dbReference type="Proteomes" id="UP000177947"/>
    </source>
</evidence>